<comment type="caution">
    <text evidence="1">The sequence shown here is derived from an EMBL/GenBank/DDBJ whole genome shotgun (WGS) entry which is preliminary data.</text>
</comment>
<name>A0ABC8R6K5_9AQUA</name>
<organism evidence="1 2">
    <name type="scientific">Ilex paraguariensis</name>
    <name type="common">yerba mate</name>
    <dbReference type="NCBI Taxonomy" id="185542"/>
    <lineage>
        <taxon>Eukaryota</taxon>
        <taxon>Viridiplantae</taxon>
        <taxon>Streptophyta</taxon>
        <taxon>Embryophyta</taxon>
        <taxon>Tracheophyta</taxon>
        <taxon>Spermatophyta</taxon>
        <taxon>Magnoliopsida</taxon>
        <taxon>eudicotyledons</taxon>
        <taxon>Gunneridae</taxon>
        <taxon>Pentapetalae</taxon>
        <taxon>asterids</taxon>
        <taxon>campanulids</taxon>
        <taxon>Aquifoliales</taxon>
        <taxon>Aquifoliaceae</taxon>
        <taxon>Ilex</taxon>
    </lineage>
</organism>
<dbReference type="AlphaFoldDB" id="A0ABC8R6K5"/>
<sequence length="63" mass="6826">NSGQRRYFSGAIVRVPSFLLLYLQDVGWLDPKCVHSSVGGQVVVIIRLSPESNPQGTIVGVSK</sequence>
<protein>
    <submittedName>
        <fullName evidence="1">Uncharacterized protein</fullName>
    </submittedName>
</protein>
<evidence type="ECO:0000313" key="2">
    <source>
        <dbReference type="Proteomes" id="UP001642360"/>
    </source>
</evidence>
<dbReference type="EMBL" id="CAUOFW020000983">
    <property type="protein sequence ID" value="CAK9139742.1"/>
    <property type="molecule type" value="Genomic_DNA"/>
</dbReference>
<proteinExistence type="predicted"/>
<gene>
    <name evidence="1" type="ORF">ILEXP_LOCUS7141</name>
</gene>
<accession>A0ABC8R6K5</accession>
<evidence type="ECO:0000313" key="1">
    <source>
        <dbReference type="EMBL" id="CAK9139742.1"/>
    </source>
</evidence>
<keyword evidence="2" id="KW-1185">Reference proteome</keyword>
<feature type="non-terminal residue" evidence="1">
    <location>
        <position position="1"/>
    </location>
</feature>
<dbReference type="Proteomes" id="UP001642360">
    <property type="component" value="Unassembled WGS sequence"/>
</dbReference>
<reference evidence="1 2" key="1">
    <citation type="submission" date="2024-02" db="EMBL/GenBank/DDBJ databases">
        <authorList>
            <person name="Vignale AGUSTIN F."/>
            <person name="Sosa J E."/>
            <person name="Modenutti C."/>
        </authorList>
    </citation>
    <scope>NUCLEOTIDE SEQUENCE [LARGE SCALE GENOMIC DNA]</scope>
</reference>